<dbReference type="InterPro" id="IPR042177">
    <property type="entry name" value="Cell/Rod_1"/>
</dbReference>
<dbReference type="Pfam" id="PF04085">
    <property type="entry name" value="MreC"/>
    <property type="match status" value="1"/>
</dbReference>
<dbReference type="GO" id="GO:0008360">
    <property type="term" value="P:regulation of cell shape"/>
    <property type="evidence" value="ECO:0007669"/>
    <property type="project" value="UniProtKB-KW"/>
</dbReference>
<dbReference type="InterPro" id="IPR007221">
    <property type="entry name" value="MreC"/>
</dbReference>
<keyword evidence="7" id="KW-1133">Transmembrane helix</keyword>
<dbReference type="Gene3D" id="2.40.10.350">
    <property type="entry name" value="Rod shape-determining protein MreC, domain 2"/>
    <property type="match status" value="1"/>
</dbReference>
<dbReference type="GO" id="GO:0005886">
    <property type="term" value="C:plasma membrane"/>
    <property type="evidence" value="ECO:0007669"/>
    <property type="project" value="TreeGrafter"/>
</dbReference>
<keyword evidence="10" id="KW-1185">Reference proteome</keyword>
<dbReference type="RefSeq" id="WP_332290333.1">
    <property type="nucleotide sequence ID" value="NZ_JAZIBG010000028.1"/>
</dbReference>
<feature type="transmembrane region" description="Helical" evidence="7">
    <location>
        <begin position="20"/>
        <end position="37"/>
    </location>
</feature>
<dbReference type="Proteomes" id="UP001336250">
    <property type="component" value="Unassembled WGS sequence"/>
</dbReference>
<keyword evidence="3 5" id="KW-0133">Cell shape</keyword>
<dbReference type="AlphaFoldDB" id="A0AAW9Q5C2"/>
<evidence type="ECO:0000256" key="4">
    <source>
        <dbReference type="ARBA" id="ARBA00032089"/>
    </source>
</evidence>
<name>A0AAW9Q5C2_9BURK</name>
<evidence type="ECO:0000256" key="7">
    <source>
        <dbReference type="SAM" id="Phobius"/>
    </source>
</evidence>
<organism evidence="9 10">
    <name type="scientific">Aquincola agrisoli</name>
    <dbReference type="NCBI Taxonomy" id="3119538"/>
    <lineage>
        <taxon>Bacteria</taxon>
        <taxon>Pseudomonadati</taxon>
        <taxon>Pseudomonadota</taxon>
        <taxon>Betaproteobacteria</taxon>
        <taxon>Burkholderiales</taxon>
        <taxon>Sphaerotilaceae</taxon>
        <taxon>Aquincola</taxon>
    </lineage>
</organism>
<dbReference type="NCBIfam" id="TIGR00219">
    <property type="entry name" value="mreC"/>
    <property type="match status" value="1"/>
</dbReference>
<gene>
    <name evidence="9" type="primary">mreC</name>
    <name evidence="9" type="ORF">V4F39_14825</name>
</gene>
<dbReference type="PANTHER" id="PTHR34138">
    <property type="entry name" value="CELL SHAPE-DETERMINING PROTEIN MREC"/>
    <property type="match status" value="1"/>
</dbReference>
<sequence>MQLGTLDRTPPPFFRQGVSALTKLLFFSALAVFLMVADNRFQLVVAARAVLATALAPVERALLVPREMIHGGRDYLEGLGQARAAEDAARQQLLRQAERVAQVDLLARENDRLRALLELRPPLQVRSIAAEVLYEAADPFSRKLFIDRGERHGVMLASPVINEAGVMGQVTRVYPLTAEVTLLTDKDAAIPVLNTRTQQRSAAFGGAGQGTAMELRFMAANSDVRAGDVLTTSGVDGIYPSGLPVATVMQVERQADAGFARIALKPSAPLDGVRHVLVLEPLNAQLPPPPAPEPAAAVDPRSKRKP</sequence>
<keyword evidence="7" id="KW-0812">Transmembrane</keyword>
<dbReference type="PIRSF" id="PIRSF038471">
    <property type="entry name" value="MreC"/>
    <property type="match status" value="1"/>
</dbReference>
<evidence type="ECO:0000313" key="9">
    <source>
        <dbReference type="EMBL" id="MEF7615193.1"/>
    </source>
</evidence>
<feature type="domain" description="Rod shape-determining protein MreC beta-barrel core" evidence="8">
    <location>
        <begin position="132"/>
        <end position="280"/>
    </location>
</feature>
<dbReference type="PANTHER" id="PTHR34138:SF1">
    <property type="entry name" value="CELL SHAPE-DETERMINING PROTEIN MREC"/>
    <property type="match status" value="1"/>
</dbReference>
<evidence type="ECO:0000256" key="6">
    <source>
        <dbReference type="SAM" id="MobiDB-lite"/>
    </source>
</evidence>
<comment type="similarity">
    <text evidence="1 5">Belongs to the MreC family.</text>
</comment>
<evidence type="ECO:0000256" key="2">
    <source>
        <dbReference type="ARBA" id="ARBA00013855"/>
    </source>
</evidence>
<dbReference type="InterPro" id="IPR055342">
    <property type="entry name" value="MreC_beta-barrel_core"/>
</dbReference>
<evidence type="ECO:0000259" key="8">
    <source>
        <dbReference type="Pfam" id="PF04085"/>
    </source>
</evidence>
<dbReference type="InterPro" id="IPR042175">
    <property type="entry name" value="Cell/Rod_MreC_2"/>
</dbReference>
<dbReference type="Gene3D" id="2.40.10.340">
    <property type="entry name" value="Rod shape-determining protein MreC, domain 1"/>
    <property type="match status" value="1"/>
</dbReference>
<comment type="caution">
    <text evidence="9">The sequence shown here is derived from an EMBL/GenBank/DDBJ whole genome shotgun (WGS) entry which is preliminary data.</text>
</comment>
<evidence type="ECO:0000256" key="1">
    <source>
        <dbReference type="ARBA" id="ARBA00009369"/>
    </source>
</evidence>
<evidence type="ECO:0000256" key="5">
    <source>
        <dbReference type="PIRNR" id="PIRNR038471"/>
    </source>
</evidence>
<dbReference type="EMBL" id="JAZIBG010000028">
    <property type="protein sequence ID" value="MEF7615193.1"/>
    <property type="molecule type" value="Genomic_DNA"/>
</dbReference>
<feature type="region of interest" description="Disordered" evidence="6">
    <location>
        <begin position="283"/>
        <end position="306"/>
    </location>
</feature>
<evidence type="ECO:0000313" key="10">
    <source>
        <dbReference type="Proteomes" id="UP001336250"/>
    </source>
</evidence>
<proteinExistence type="inferred from homology"/>
<keyword evidence="7" id="KW-0472">Membrane</keyword>
<reference evidence="9 10" key="1">
    <citation type="submission" date="2024-02" db="EMBL/GenBank/DDBJ databases">
        <title>Genome sequence of Aquincola sp. MAHUQ-54.</title>
        <authorList>
            <person name="Huq M.A."/>
        </authorList>
    </citation>
    <scope>NUCLEOTIDE SEQUENCE [LARGE SCALE GENOMIC DNA]</scope>
    <source>
        <strain evidence="9 10">MAHUQ-54</strain>
    </source>
</reference>
<accession>A0AAW9Q5C2</accession>
<evidence type="ECO:0000256" key="3">
    <source>
        <dbReference type="ARBA" id="ARBA00022960"/>
    </source>
</evidence>
<comment type="function">
    <text evidence="5">Involved in formation and maintenance of cell shape.</text>
</comment>
<protein>
    <recommendedName>
        <fullName evidence="2 5">Cell shape-determining protein MreC</fullName>
    </recommendedName>
    <alternativeName>
        <fullName evidence="4 5">Cell shape protein MreC</fullName>
    </alternativeName>
</protein>